<feature type="compositionally biased region" description="Basic and acidic residues" evidence="5">
    <location>
        <begin position="695"/>
        <end position="711"/>
    </location>
</feature>
<feature type="transmembrane region" description="Helical" evidence="6">
    <location>
        <begin position="457"/>
        <end position="480"/>
    </location>
</feature>
<dbReference type="AlphaFoldDB" id="A0A1J8QZN1"/>
<feature type="region of interest" description="Disordered" evidence="5">
    <location>
        <begin position="694"/>
        <end position="741"/>
    </location>
</feature>
<dbReference type="EMBL" id="LVVM01002163">
    <property type="protein sequence ID" value="OJA17132.1"/>
    <property type="molecule type" value="Genomic_DNA"/>
</dbReference>
<dbReference type="SUPFAM" id="SSF103473">
    <property type="entry name" value="MFS general substrate transporter"/>
    <property type="match status" value="1"/>
</dbReference>
<feature type="transmembrane region" description="Helical" evidence="6">
    <location>
        <begin position="277"/>
        <end position="301"/>
    </location>
</feature>
<sequence>MPLDRIITDPIISTENIAFSPSRSHTPVDHHFAAALEPAATPTERDPLIAAPKVKKPFYRARPLWLVPFALIASLTRGMTLASRVEVFTELSCHTLHEQYNHTHVAQGFTPFQSIHYAVDPIGPHLTPLFPSILAHTSGGSQESDDTDDDDGRDDPRVIPGNKCVSDPAVQAGAARLQTIMTTTMGALSALTTGWWGQFGERYGRTRVLAIATFGLFLTDLTFILVSTPHSPLAVHSHKLLILAPIIEGSLGGWSTLTGANTAYIADCTSPGSRATIFARFTGVLFVGLALGPIIGAWLIRNPLPFLRVGDTDHPLRTVTSVFWVAIACSFANLLLVLFVFPESLPASRRASNRKGKGRALENGPDFPSSKIDESSQGWAATRVIRSFLSPLAVFLPSHVPVAATANGDSLVPSRTRKDWSLTFIGLSLFLHMLASGIFQIKYLYAEHIYDWAAEQLSYYISFMGACRAWHLLVFLPFLLSSFKPVRTAPPSSTTTPQNPVAPKSKPKPTKSHLLSEMRFDLRVVQCSMFFDFLSHALVVAAPLPSRTANDAWWSQFMFVGATSLSCAGGGVMPGMQSLALCTLQGRALATKEIAVRAGEAQEHEADAELEPGKLFGALAVTQAIGQTILGPMIFGVIYSSTVASFPKAVFAVACALVLISVALTILVRPDVSLSMKPKKVKAKGKAIVVKPKPRYQEMNRGRSRVSKDLRGGAARADWGVSRHDTNQAGSSSSGSSQVDA</sequence>
<evidence type="ECO:0000256" key="4">
    <source>
        <dbReference type="ARBA" id="ARBA00023136"/>
    </source>
</evidence>
<keyword evidence="8" id="KW-1185">Reference proteome</keyword>
<dbReference type="PANTHER" id="PTHR23507">
    <property type="entry name" value="ZGC:174356"/>
    <property type="match status" value="1"/>
</dbReference>
<feature type="region of interest" description="Disordered" evidence="5">
    <location>
        <begin position="349"/>
        <end position="374"/>
    </location>
</feature>
<evidence type="ECO:0000256" key="5">
    <source>
        <dbReference type="SAM" id="MobiDB-lite"/>
    </source>
</evidence>
<reference evidence="7 8" key="1">
    <citation type="submission" date="2016-03" db="EMBL/GenBank/DDBJ databases">
        <title>Comparative genomics of the ectomycorrhizal sister species Rhizopogon vinicolor and Rhizopogon vesiculosus (Basidiomycota: Boletales) reveals a divergence of the mating type B locus.</title>
        <authorList>
            <person name="Mujic A.B."/>
            <person name="Kuo A."/>
            <person name="Tritt A."/>
            <person name="Lipzen A."/>
            <person name="Chen C."/>
            <person name="Johnson J."/>
            <person name="Sharma A."/>
            <person name="Barry K."/>
            <person name="Grigoriev I.V."/>
            <person name="Spatafora J.W."/>
        </authorList>
    </citation>
    <scope>NUCLEOTIDE SEQUENCE [LARGE SCALE GENOMIC DNA]</scope>
    <source>
        <strain evidence="7 8">AM-OR11-056</strain>
    </source>
</reference>
<gene>
    <name evidence="7" type="ORF">AZE42_02590</name>
</gene>
<feature type="compositionally biased region" description="Polar residues" evidence="5">
    <location>
        <begin position="490"/>
        <end position="499"/>
    </location>
</feature>
<accession>A0A1J8QZN1</accession>
<feature type="transmembrane region" description="Helical" evidence="6">
    <location>
        <begin position="424"/>
        <end position="445"/>
    </location>
</feature>
<feature type="region of interest" description="Disordered" evidence="5">
    <location>
        <begin position="137"/>
        <end position="162"/>
    </location>
</feature>
<feature type="compositionally biased region" description="Acidic residues" evidence="5">
    <location>
        <begin position="143"/>
        <end position="153"/>
    </location>
</feature>
<dbReference type="OrthoDB" id="3026777at2759"/>
<feature type="compositionally biased region" description="Low complexity" evidence="5">
    <location>
        <begin position="730"/>
        <end position="741"/>
    </location>
</feature>
<dbReference type="InterPro" id="IPR011701">
    <property type="entry name" value="MFS"/>
</dbReference>
<feature type="transmembrane region" description="Helical" evidence="6">
    <location>
        <begin position="650"/>
        <end position="668"/>
    </location>
</feature>
<evidence type="ECO:0000256" key="1">
    <source>
        <dbReference type="ARBA" id="ARBA00004141"/>
    </source>
</evidence>
<dbReference type="Gene3D" id="1.20.1250.20">
    <property type="entry name" value="MFS general substrate transporter like domains"/>
    <property type="match status" value="1"/>
</dbReference>
<feature type="transmembrane region" description="Helical" evidence="6">
    <location>
        <begin position="208"/>
        <end position="228"/>
    </location>
</feature>
<dbReference type="InterPro" id="IPR036259">
    <property type="entry name" value="MFS_trans_sf"/>
</dbReference>
<keyword evidence="3 6" id="KW-1133">Transmembrane helix</keyword>
<evidence type="ECO:0000256" key="3">
    <source>
        <dbReference type="ARBA" id="ARBA00022989"/>
    </source>
</evidence>
<protein>
    <recommendedName>
        <fullName evidence="9">Major facilitator superfamily (MFS) profile domain-containing protein</fullName>
    </recommendedName>
</protein>
<dbReference type="PANTHER" id="PTHR23507:SF1">
    <property type="entry name" value="FI18259P1-RELATED"/>
    <property type="match status" value="1"/>
</dbReference>
<keyword evidence="4 6" id="KW-0472">Membrane</keyword>
<feature type="transmembrane region" description="Helical" evidence="6">
    <location>
        <begin position="240"/>
        <end position="265"/>
    </location>
</feature>
<organism evidence="7 8">
    <name type="scientific">Rhizopogon vesiculosus</name>
    <dbReference type="NCBI Taxonomy" id="180088"/>
    <lineage>
        <taxon>Eukaryota</taxon>
        <taxon>Fungi</taxon>
        <taxon>Dikarya</taxon>
        <taxon>Basidiomycota</taxon>
        <taxon>Agaricomycotina</taxon>
        <taxon>Agaricomycetes</taxon>
        <taxon>Agaricomycetidae</taxon>
        <taxon>Boletales</taxon>
        <taxon>Suillineae</taxon>
        <taxon>Rhizopogonaceae</taxon>
        <taxon>Rhizopogon</taxon>
    </lineage>
</organism>
<comment type="caution">
    <text evidence="7">The sequence shown here is derived from an EMBL/GenBank/DDBJ whole genome shotgun (WGS) entry which is preliminary data.</text>
</comment>
<feature type="transmembrane region" description="Helical" evidence="6">
    <location>
        <begin position="615"/>
        <end position="638"/>
    </location>
</feature>
<keyword evidence="2 6" id="KW-0812">Transmembrane</keyword>
<evidence type="ECO:0008006" key="9">
    <source>
        <dbReference type="Google" id="ProtNLM"/>
    </source>
</evidence>
<dbReference type="GO" id="GO:0022857">
    <property type="term" value="F:transmembrane transporter activity"/>
    <property type="evidence" value="ECO:0007669"/>
    <property type="project" value="InterPro"/>
</dbReference>
<feature type="region of interest" description="Disordered" evidence="5">
    <location>
        <begin position="488"/>
        <end position="511"/>
    </location>
</feature>
<evidence type="ECO:0000256" key="2">
    <source>
        <dbReference type="ARBA" id="ARBA00022692"/>
    </source>
</evidence>
<proteinExistence type="predicted"/>
<name>A0A1J8QZN1_9AGAM</name>
<evidence type="ECO:0000256" key="6">
    <source>
        <dbReference type="SAM" id="Phobius"/>
    </source>
</evidence>
<evidence type="ECO:0000313" key="8">
    <source>
        <dbReference type="Proteomes" id="UP000183567"/>
    </source>
</evidence>
<evidence type="ECO:0000313" key="7">
    <source>
        <dbReference type="EMBL" id="OJA17132.1"/>
    </source>
</evidence>
<dbReference type="GO" id="GO:0016020">
    <property type="term" value="C:membrane"/>
    <property type="evidence" value="ECO:0007669"/>
    <property type="project" value="UniProtKB-SubCell"/>
</dbReference>
<dbReference type="Pfam" id="PF07690">
    <property type="entry name" value="MFS_1"/>
    <property type="match status" value="1"/>
</dbReference>
<dbReference type="Proteomes" id="UP000183567">
    <property type="component" value="Unassembled WGS sequence"/>
</dbReference>
<comment type="subcellular location">
    <subcellularLocation>
        <location evidence="1">Membrane</location>
        <topology evidence="1">Multi-pass membrane protein</topology>
    </subcellularLocation>
</comment>
<feature type="transmembrane region" description="Helical" evidence="6">
    <location>
        <begin position="321"/>
        <end position="341"/>
    </location>
</feature>